<keyword evidence="10" id="KW-0732">Signal</keyword>
<evidence type="ECO:0000256" key="1">
    <source>
        <dbReference type="ARBA" id="ARBA00005860"/>
    </source>
</evidence>
<feature type="binding site" evidence="9">
    <location>
        <position position="168"/>
    </location>
    <ligand>
        <name>Zn(2+)</name>
        <dbReference type="ChEBI" id="CHEBI:29105"/>
        <note>catalytic</note>
    </ligand>
</feature>
<evidence type="ECO:0000256" key="8">
    <source>
        <dbReference type="PIRSR" id="PIRSR601577-1"/>
    </source>
</evidence>
<dbReference type="PANTHER" id="PTHR10942">
    <property type="entry name" value="LEISHMANOLYSIN-LIKE PEPTIDASE"/>
    <property type="match status" value="1"/>
</dbReference>
<keyword evidence="6 9" id="KW-0482">Metalloprotease</keyword>
<dbReference type="GO" id="GO:0046872">
    <property type="term" value="F:metal ion binding"/>
    <property type="evidence" value="ECO:0007669"/>
    <property type="project" value="UniProtKB-KW"/>
</dbReference>
<dbReference type="OrthoDB" id="527990at2759"/>
<sequence length="541" mass="60918">MPFAVCSVVFLLRFYALLIHFTDTTSVETLCRHEIANASDIVTRVALTAGRLFVRQSPPDQLRIHIHYDQSIQVLEEFDHVRKCRSIVNGSYVLSNEQGQGLENTDFVLYIAVLPTARCTTSKVLGYASHCQLAAKTDRPIAGYINFCPGALSQKPIDSMRSLFIAKHELLHALGFSSSLFAMYRDPLGRPLTPRDPKTQLPALGWSHSGAFFNCPTLDGVELEDQDEPGVFLTHWEKRILENELMTATYTNSYRVSPITLAMMEDTGLVTVCWYLANYSMSHDFSWGRGRGCAFATASCLEYMLEQKMRLYPVTPFCQQVQPPPERTEETGVQVSCTPDGVSYGFCNLMVHSKPLAPQYVYFVQTKQSGRWSPVQPLSILELGNGQRLSDSRPLDYVGGKIALANYCPFFQFRCSRLEGGLVIELEGGLAIPCTIPGRLVSVKACLVAQGYTIHGSLVCPDCRLLCDVNHRSQDNSVRTMISDAHRRLTKYKEVMQEEQQNCRTILSERQMEQLEDAVSRRVKNVKRKRKLAFSSWMITS</sequence>
<feature type="binding site" evidence="9">
    <location>
        <position position="172"/>
    </location>
    <ligand>
        <name>Zn(2+)</name>
        <dbReference type="ChEBI" id="CHEBI:29105"/>
        <note>catalytic</note>
    </ligand>
</feature>
<reference evidence="13" key="1">
    <citation type="submission" date="2016-06" db="UniProtKB">
        <authorList>
            <consortium name="WormBaseParasite"/>
        </authorList>
    </citation>
    <scope>IDENTIFICATION</scope>
</reference>
<evidence type="ECO:0000256" key="7">
    <source>
        <dbReference type="ARBA" id="ARBA00039717"/>
    </source>
</evidence>
<evidence type="ECO:0000256" key="6">
    <source>
        <dbReference type="ARBA" id="ARBA00023049"/>
    </source>
</evidence>
<dbReference type="GO" id="GO:0004222">
    <property type="term" value="F:metalloendopeptidase activity"/>
    <property type="evidence" value="ECO:0007669"/>
    <property type="project" value="UniProtKB-UniRule"/>
</dbReference>
<dbReference type="PANTHER" id="PTHR10942:SF6">
    <property type="entry name" value="CILIATED LEFT-RIGHT ORGANIZER METALLOPEPTIDASE"/>
    <property type="match status" value="1"/>
</dbReference>
<comment type="similarity">
    <text evidence="1 10">Belongs to the peptidase M8 family.</text>
</comment>
<feature type="active site" evidence="8">
    <location>
        <position position="169"/>
    </location>
</feature>
<dbReference type="Gene3D" id="3.90.132.10">
    <property type="entry name" value="Leishmanolysin , domain 2"/>
    <property type="match status" value="1"/>
</dbReference>
<feature type="binding site" evidence="9">
    <location>
        <position position="235"/>
    </location>
    <ligand>
        <name>Zn(2+)</name>
        <dbReference type="ChEBI" id="CHEBI:29105"/>
        <note>catalytic</note>
    </ligand>
</feature>
<evidence type="ECO:0000313" key="11">
    <source>
        <dbReference type="EMBL" id="VDP70289.1"/>
    </source>
</evidence>
<accession>A0A183A9S1</accession>
<reference evidence="11 12" key="2">
    <citation type="submission" date="2018-11" db="EMBL/GenBank/DDBJ databases">
        <authorList>
            <consortium name="Pathogen Informatics"/>
        </authorList>
    </citation>
    <scope>NUCLEOTIDE SEQUENCE [LARGE SCALE GENOMIC DNA]</scope>
    <source>
        <strain evidence="11 12">Egypt</strain>
    </source>
</reference>
<evidence type="ECO:0000256" key="9">
    <source>
        <dbReference type="PIRSR" id="PIRSR601577-2"/>
    </source>
</evidence>
<evidence type="ECO:0000256" key="5">
    <source>
        <dbReference type="ARBA" id="ARBA00022833"/>
    </source>
</evidence>
<keyword evidence="12" id="KW-1185">Reference proteome</keyword>
<dbReference type="GO" id="GO:0005737">
    <property type="term" value="C:cytoplasm"/>
    <property type="evidence" value="ECO:0007669"/>
    <property type="project" value="TreeGrafter"/>
</dbReference>
<keyword evidence="3 9" id="KW-0479">Metal-binding</keyword>
<dbReference type="SUPFAM" id="SSF55486">
    <property type="entry name" value="Metalloproteases ('zincins'), catalytic domain"/>
    <property type="match status" value="1"/>
</dbReference>
<keyword evidence="2 10" id="KW-0645">Protease</keyword>
<keyword evidence="4 10" id="KW-0378">Hydrolase</keyword>
<evidence type="ECO:0000256" key="10">
    <source>
        <dbReference type="RuleBase" id="RU366077"/>
    </source>
</evidence>
<evidence type="ECO:0000256" key="4">
    <source>
        <dbReference type="ARBA" id="ARBA00022801"/>
    </source>
</evidence>
<evidence type="ECO:0000256" key="2">
    <source>
        <dbReference type="ARBA" id="ARBA00022670"/>
    </source>
</evidence>
<keyword evidence="5 9" id="KW-0862">Zinc</keyword>
<name>A0A183A9S1_9TREM</name>
<dbReference type="GO" id="GO:0006508">
    <property type="term" value="P:proteolysis"/>
    <property type="evidence" value="ECO:0007669"/>
    <property type="project" value="UniProtKB-KW"/>
</dbReference>
<dbReference type="FunFam" id="3.90.132.10:FF:000001">
    <property type="entry name" value="leishmanolysin-like peptidase isoform X2"/>
    <property type="match status" value="1"/>
</dbReference>
<feature type="chain" id="PRO_5043073760" description="Leishmanolysin-like peptidase" evidence="10">
    <location>
        <begin position="27"/>
        <end position="541"/>
    </location>
</feature>
<dbReference type="AlphaFoldDB" id="A0A183A9S1"/>
<dbReference type="EMBL" id="UZAN01040616">
    <property type="protein sequence ID" value="VDP70289.1"/>
    <property type="molecule type" value="Genomic_DNA"/>
</dbReference>
<organism evidence="13">
    <name type="scientific">Echinostoma caproni</name>
    <dbReference type="NCBI Taxonomy" id="27848"/>
    <lineage>
        <taxon>Eukaryota</taxon>
        <taxon>Metazoa</taxon>
        <taxon>Spiralia</taxon>
        <taxon>Lophotrochozoa</taxon>
        <taxon>Platyhelminthes</taxon>
        <taxon>Trematoda</taxon>
        <taxon>Digenea</taxon>
        <taxon>Plagiorchiida</taxon>
        <taxon>Echinostomata</taxon>
        <taxon>Echinostomatoidea</taxon>
        <taxon>Echinostomatidae</taxon>
        <taxon>Echinostoma</taxon>
    </lineage>
</organism>
<dbReference type="InterPro" id="IPR001577">
    <property type="entry name" value="Peptidase_M8"/>
</dbReference>
<proteinExistence type="inferred from homology"/>
<protein>
    <recommendedName>
        <fullName evidence="7 10">Leishmanolysin-like peptidase</fullName>
        <ecNumber evidence="10">3.4.24.-</ecNumber>
    </recommendedName>
</protein>
<evidence type="ECO:0000256" key="3">
    <source>
        <dbReference type="ARBA" id="ARBA00022723"/>
    </source>
</evidence>
<dbReference type="GO" id="GO:0007155">
    <property type="term" value="P:cell adhesion"/>
    <property type="evidence" value="ECO:0007669"/>
    <property type="project" value="InterPro"/>
</dbReference>
<comment type="cofactor">
    <cofactor evidence="9 10">
        <name>Zn(2+)</name>
        <dbReference type="ChEBI" id="CHEBI:29105"/>
    </cofactor>
    <text evidence="9 10">Binds 1 zinc ion per subunit.</text>
</comment>
<dbReference type="Proteomes" id="UP000272942">
    <property type="component" value="Unassembled WGS sequence"/>
</dbReference>
<dbReference type="GO" id="GO:0016020">
    <property type="term" value="C:membrane"/>
    <property type="evidence" value="ECO:0007669"/>
    <property type="project" value="InterPro"/>
</dbReference>
<gene>
    <name evidence="11" type="ORF">ECPE_LOCUS3706</name>
</gene>
<dbReference type="EC" id="3.4.24.-" evidence="10"/>
<feature type="signal peptide" evidence="10">
    <location>
        <begin position="1"/>
        <end position="26"/>
    </location>
</feature>
<evidence type="ECO:0000313" key="12">
    <source>
        <dbReference type="Proteomes" id="UP000272942"/>
    </source>
</evidence>
<dbReference type="Pfam" id="PF01457">
    <property type="entry name" value="Peptidase_M8"/>
    <property type="match status" value="1"/>
</dbReference>
<evidence type="ECO:0000313" key="13">
    <source>
        <dbReference type="WBParaSite" id="ECPE_0000370901-mRNA-1"/>
    </source>
</evidence>
<dbReference type="WBParaSite" id="ECPE_0000370901-mRNA-1">
    <property type="protein sequence ID" value="ECPE_0000370901-mRNA-1"/>
    <property type="gene ID" value="ECPE_0000370901"/>
</dbReference>
<dbReference type="Gene3D" id="2.10.55.10">
    <property type="entry name" value="Leishmanolysin domain 3"/>
    <property type="match status" value="1"/>
</dbReference>
<dbReference type="Gene3D" id="3.10.170.20">
    <property type="match status" value="1"/>
</dbReference>